<dbReference type="CDD" id="cd04677">
    <property type="entry name" value="NUDIX_Hydrolase"/>
    <property type="match status" value="1"/>
</dbReference>
<feature type="domain" description="Nudix hydrolase" evidence="3">
    <location>
        <begin position="16"/>
        <end position="148"/>
    </location>
</feature>
<organism evidence="4 5">
    <name type="scientific">Limosilactobacillus coleohominis</name>
    <dbReference type="NCBI Taxonomy" id="181675"/>
    <lineage>
        <taxon>Bacteria</taxon>
        <taxon>Bacillati</taxon>
        <taxon>Bacillota</taxon>
        <taxon>Bacilli</taxon>
        <taxon>Lactobacillales</taxon>
        <taxon>Lactobacillaceae</taxon>
        <taxon>Limosilactobacillus</taxon>
    </lineage>
</organism>
<dbReference type="Proteomes" id="UP000785625">
    <property type="component" value="Unassembled WGS sequence"/>
</dbReference>
<dbReference type="SUPFAM" id="SSF55811">
    <property type="entry name" value="Nudix"/>
    <property type="match status" value="1"/>
</dbReference>
<dbReference type="InterPro" id="IPR015797">
    <property type="entry name" value="NUDIX_hydrolase-like_dom_sf"/>
</dbReference>
<evidence type="ECO:0000256" key="2">
    <source>
        <dbReference type="ARBA" id="ARBA00022801"/>
    </source>
</evidence>
<reference evidence="4 5" key="1">
    <citation type="journal article" date="2021" name="Sci. Rep.">
        <title>The distribution of antibiotic resistance genes in chicken gut microbiota commensals.</title>
        <authorList>
            <person name="Juricova H."/>
            <person name="Matiasovicova J."/>
            <person name="Kubasova T."/>
            <person name="Cejkova D."/>
            <person name="Rychlik I."/>
        </authorList>
    </citation>
    <scope>NUCLEOTIDE SEQUENCE [LARGE SCALE GENOMIC DNA]</scope>
    <source>
        <strain evidence="4 5">An574</strain>
    </source>
</reference>
<comment type="caution">
    <text evidence="4">The sequence shown here is derived from an EMBL/GenBank/DDBJ whole genome shotgun (WGS) entry which is preliminary data.</text>
</comment>
<dbReference type="Gene3D" id="3.90.79.10">
    <property type="entry name" value="Nucleoside Triphosphate Pyrophosphohydrolase"/>
    <property type="match status" value="1"/>
</dbReference>
<dbReference type="PANTHER" id="PTHR43046">
    <property type="entry name" value="GDP-MANNOSE MANNOSYL HYDROLASE"/>
    <property type="match status" value="1"/>
</dbReference>
<dbReference type="RefSeq" id="WP_204784414.1">
    <property type="nucleotide sequence ID" value="NZ_JACJKU010000002.1"/>
</dbReference>
<accession>A0ABS2GWD4</accession>
<name>A0ABS2GWD4_9LACO</name>
<protein>
    <submittedName>
        <fullName evidence="4">NUDIX hydrolase</fullName>
    </submittedName>
</protein>
<dbReference type="Pfam" id="PF00293">
    <property type="entry name" value="NUDIX"/>
    <property type="match status" value="1"/>
</dbReference>
<evidence type="ECO:0000259" key="3">
    <source>
        <dbReference type="PROSITE" id="PS51462"/>
    </source>
</evidence>
<dbReference type="PANTHER" id="PTHR43046:SF2">
    <property type="entry name" value="8-OXO-DGTP DIPHOSPHATASE-RELATED"/>
    <property type="match status" value="1"/>
</dbReference>
<evidence type="ECO:0000313" key="4">
    <source>
        <dbReference type="EMBL" id="MBM6939948.1"/>
    </source>
</evidence>
<keyword evidence="2 4" id="KW-0378">Hydrolase</keyword>
<evidence type="ECO:0000313" key="5">
    <source>
        <dbReference type="Proteomes" id="UP000785625"/>
    </source>
</evidence>
<dbReference type="PROSITE" id="PS51462">
    <property type="entry name" value="NUDIX"/>
    <property type="match status" value="1"/>
</dbReference>
<dbReference type="EMBL" id="JACJKU010000002">
    <property type="protein sequence ID" value="MBM6939948.1"/>
    <property type="molecule type" value="Genomic_DNA"/>
</dbReference>
<dbReference type="GO" id="GO:0016787">
    <property type="term" value="F:hydrolase activity"/>
    <property type="evidence" value="ECO:0007669"/>
    <property type="project" value="UniProtKB-KW"/>
</dbReference>
<proteinExistence type="predicted"/>
<dbReference type="InterPro" id="IPR000086">
    <property type="entry name" value="NUDIX_hydrolase_dom"/>
</dbReference>
<sequence length="155" mass="17933">MAYIKELRDRVGKMPLIMTCASGALLDDHHRVLLQHRADTGDWGFPGGYMAYGETFRQTVVREYKEDAGLLVKPTKLLAMQDDDKYTYPNGDPVQPINAFFLVELVSTHQFSTKPTETVEIKYFSINEHPAFFNKQHYKMWQIIRNYVLNLAISN</sequence>
<keyword evidence="5" id="KW-1185">Reference proteome</keyword>
<comment type="cofactor">
    <cofactor evidence="1">
        <name>Mg(2+)</name>
        <dbReference type="ChEBI" id="CHEBI:18420"/>
    </cofactor>
</comment>
<gene>
    <name evidence="4" type="ORF">H5975_00330</name>
</gene>
<evidence type="ECO:0000256" key="1">
    <source>
        <dbReference type="ARBA" id="ARBA00001946"/>
    </source>
</evidence>